<feature type="chain" id="PRO_5026257481" evidence="1">
    <location>
        <begin position="20"/>
        <end position="250"/>
    </location>
</feature>
<dbReference type="AlphaFoldDB" id="A0A6G8F2S5"/>
<name>A0A6G8F2S5_9PROT</name>
<feature type="signal peptide" evidence="1">
    <location>
        <begin position="1"/>
        <end position="19"/>
    </location>
</feature>
<sequence length="250" mass="28225">MKKMIFPLIFVLGAMSANAQQCYSGATYGVQPSVIGKIDGGRQVSRNPYYDDDIYYRSEKRSNTGRTAIGNDVSVCISHRSMVISRHRIWQYRGVKGHYSFVDVGGSVPIVDVSYLNNVPRRLDLHEHLRATHQWNGDASYVEYLGGAIRGTPNEAEAQFSAFCKNLDGSDIVYRDMRYQMARGYSPSAAEQKWMYRFELDIKTVGLGYVDGVLVPIQSPQSLSAQWYGTSDCLRISQILQARAQRYNGY</sequence>
<protein>
    <submittedName>
        <fullName evidence="2">Uncharacterized protein</fullName>
    </submittedName>
</protein>
<evidence type="ECO:0000313" key="2">
    <source>
        <dbReference type="EMBL" id="QIM10557.1"/>
    </source>
</evidence>
<keyword evidence="1" id="KW-0732">Signal</keyword>
<organism evidence="2">
    <name type="scientific">uncultured Alphaproteobacteria bacterium</name>
    <dbReference type="NCBI Taxonomy" id="91750"/>
    <lineage>
        <taxon>Bacteria</taxon>
        <taxon>Pseudomonadati</taxon>
        <taxon>Pseudomonadota</taxon>
        <taxon>Alphaproteobacteria</taxon>
        <taxon>environmental samples</taxon>
    </lineage>
</organism>
<accession>A0A6G8F2S5</accession>
<reference evidence="2" key="1">
    <citation type="journal article" date="2020" name="J. ISSAAS">
        <title>Lactobacilli and other gastrointestinal microbiota of Peromyscus leucopus, reservoir host for agents of Lyme disease and other zoonoses in North America.</title>
        <authorList>
            <person name="Milovic A."/>
            <person name="Bassam K."/>
            <person name="Shao H."/>
            <person name="Chatzistamou I."/>
            <person name="Tufts D.M."/>
            <person name="Diuk-Wasser M."/>
            <person name="Barbour A.G."/>
        </authorList>
    </citation>
    <scope>NUCLEOTIDE SEQUENCE</scope>
    <source>
        <strain evidence="2">LL90</strain>
    </source>
</reference>
<gene>
    <name evidence="2" type="ORF">PlAlph_4490</name>
</gene>
<proteinExistence type="predicted"/>
<dbReference type="EMBL" id="MN990731">
    <property type="protein sequence ID" value="QIM10557.1"/>
    <property type="molecule type" value="Genomic_DNA"/>
</dbReference>
<evidence type="ECO:0000256" key="1">
    <source>
        <dbReference type="SAM" id="SignalP"/>
    </source>
</evidence>